<dbReference type="RefSeq" id="WP_369188612.1">
    <property type="nucleotide sequence ID" value="NZ_CP163431.1"/>
</dbReference>
<name>A0AB39MBK8_9ACTN</name>
<reference evidence="1" key="1">
    <citation type="submission" date="2024-07" db="EMBL/GenBank/DDBJ databases">
        <authorList>
            <person name="Yu S.T."/>
        </authorList>
    </citation>
    <scope>NUCLEOTIDE SEQUENCE</scope>
    <source>
        <strain evidence="1">R08</strain>
    </source>
</reference>
<accession>A0AB39MBK8</accession>
<dbReference type="AlphaFoldDB" id="A0AB39MBK8"/>
<evidence type="ECO:0008006" key="2">
    <source>
        <dbReference type="Google" id="ProtNLM"/>
    </source>
</evidence>
<dbReference type="EMBL" id="CP163431">
    <property type="protein sequence ID" value="XDQ02487.1"/>
    <property type="molecule type" value="Genomic_DNA"/>
</dbReference>
<organism evidence="1">
    <name type="scientific">Streptomyces sp. R08</name>
    <dbReference type="NCBI Taxonomy" id="3238624"/>
    <lineage>
        <taxon>Bacteria</taxon>
        <taxon>Bacillati</taxon>
        <taxon>Actinomycetota</taxon>
        <taxon>Actinomycetes</taxon>
        <taxon>Kitasatosporales</taxon>
        <taxon>Streptomycetaceae</taxon>
        <taxon>Streptomyces</taxon>
    </lineage>
</organism>
<protein>
    <recommendedName>
        <fullName evidence="2">Secreted protein</fullName>
    </recommendedName>
</protein>
<proteinExistence type="predicted"/>
<sequence length="167" mass="17715">MWTIAVGSSVFVLIILAAAGTWVYGAYSMSDPTTVILAGIRIDDSRISVKMPTCQTDTVGTVEVYNSDSAKLLWQASGPKTSAGKRGSVTLWKAADFHKASPTTQPTTLPANLDVSVTFAGVEDGTGDVFNVPRVKAARIPDGQYWTRDGARSATQIDAQLKCNSDA</sequence>
<gene>
    <name evidence="1" type="ORF">AB5J58_20740</name>
</gene>
<evidence type="ECO:0000313" key="1">
    <source>
        <dbReference type="EMBL" id="XDQ02487.1"/>
    </source>
</evidence>